<dbReference type="PaxDb" id="195103-CPF_1351"/>
<keyword evidence="2" id="KW-1185">Reference proteome</keyword>
<dbReference type="Proteomes" id="UP000001823">
    <property type="component" value="Chromosome"/>
</dbReference>
<dbReference type="PROSITE" id="PS51257">
    <property type="entry name" value="PROKAR_LIPOPROTEIN"/>
    <property type="match status" value="1"/>
</dbReference>
<name>A0A0H2YTH8_CLOP1</name>
<evidence type="ECO:0000313" key="1">
    <source>
        <dbReference type="EMBL" id="ABG84373.1"/>
    </source>
</evidence>
<dbReference type="RefSeq" id="WP_011590672.1">
    <property type="nucleotide sequence ID" value="NC_008261.1"/>
</dbReference>
<dbReference type="HOGENOM" id="CLU_1052542_0_0_9"/>
<keyword evidence="1" id="KW-0449">Lipoprotein</keyword>
<accession>A0A0H2YTH8</accession>
<dbReference type="AlphaFoldDB" id="A0A0H2YTH8"/>
<evidence type="ECO:0000313" key="2">
    <source>
        <dbReference type="Proteomes" id="UP000001823"/>
    </source>
</evidence>
<dbReference type="EMBL" id="CP000246">
    <property type="protein sequence ID" value="ABG84373.1"/>
    <property type="molecule type" value="Genomic_DNA"/>
</dbReference>
<proteinExistence type="predicted"/>
<gene>
    <name evidence="1" type="ordered locus">CPF_1351</name>
</gene>
<protein>
    <submittedName>
        <fullName evidence="1">Lipoprotein</fullName>
    </submittedName>
</protein>
<sequence>MKKLLVAILTGLSLIGLVGCGEAPITPESINTKLDQCIEISNKDAEIQKQYDWAKENNRQFEGVNEFTDDELNTVEYQKFLNLSKAEISVMDNDELKKTNAIVDAVLMMATDDCKEQLIIPYSVSTRDTMIKAYTQPNIIINEMHRIVNELETYKMNVNEFIEVGVPDNWEMIGVMLPESDQSFKEIVDTIEEYNKIYIFDDEYLQIMEELQTSFHNFAEQYPKEAYPRTEDSLTLQQARKSFNQAYDKLMMFDIRQAEGVVAP</sequence>
<reference evidence="1 2" key="1">
    <citation type="journal article" date="2006" name="Genome Res.">
        <title>Skewed genomic variability in strains of the toxigenic bacterial pathogen, Clostridium perfringens.</title>
        <authorList>
            <person name="Myers G.S."/>
            <person name="Rasko D.A."/>
            <person name="Cheung J.K."/>
            <person name="Ravel J."/>
            <person name="Seshadri R."/>
            <person name="Deboy R.T."/>
            <person name="Ren Q."/>
            <person name="Varga J."/>
            <person name="Awad M.M."/>
            <person name="Brinkac L.M."/>
            <person name="Daugherty S.C."/>
            <person name="Haft D.H."/>
            <person name="Dodson R.J."/>
            <person name="Madupu R."/>
            <person name="Nelson W.C."/>
            <person name="Rosovitz M.J."/>
            <person name="Sullivan S.A."/>
            <person name="Khouri H."/>
            <person name="Dimitrov G.I."/>
            <person name="Watkins K.L."/>
            <person name="Mulligan S."/>
            <person name="Benton J."/>
            <person name="Radune D."/>
            <person name="Fisher D.J."/>
            <person name="Atkins H.S."/>
            <person name="Hiscox T."/>
            <person name="Jost B.H."/>
            <person name="Billington S.J."/>
            <person name="Songer J.G."/>
            <person name="McClane B.A."/>
            <person name="Titball R.W."/>
            <person name="Rood J.I."/>
            <person name="Melville S.B."/>
            <person name="Paulsen I.T."/>
        </authorList>
    </citation>
    <scope>NUCLEOTIDE SEQUENCE [LARGE SCALE GENOMIC DNA]</scope>
    <source>
        <strain evidence="2">ATCC 13124 / DSM 756 / JCM 1290 / NCIMB 6125 / NCTC 8237 / S 107 / Type A</strain>
    </source>
</reference>
<dbReference type="KEGG" id="cpf:CPF_1351"/>
<organism evidence="1 2">
    <name type="scientific">Clostridium perfringens (strain ATCC 13124 / DSM 756 / JCM 1290 / NCIMB 6125 / NCTC 8237 / Type A)</name>
    <dbReference type="NCBI Taxonomy" id="195103"/>
    <lineage>
        <taxon>Bacteria</taxon>
        <taxon>Bacillati</taxon>
        <taxon>Bacillota</taxon>
        <taxon>Clostridia</taxon>
        <taxon>Eubacteriales</taxon>
        <taxon>Clostridiaceae</taxon>
        <taxon>Clostridium</taxon>
    </lineage>
</organism>